<dbReference type="InterPro" id="IPR024524">
    <property type="entry name" value="DUF3800"/>
</dbReference>
<dbReference type="RefSeq" id="WP_203761760.1">
    <property type="nucleotide sequence ID" value="NZ_BAAABO010000027.1"/>
</dbReference>
<organism evidence="1 2">
    <name type="scientific">Paractinoplanes deccanensis</name>
    <dbReference type="NCBI Taxonomy" id="113561"/>
    <lineage>
        <taxon>Bacteria</taxon>
        <taxon>Bacillati</taxon>
        <taxon>Actinomycetota</taxon>
        <taxon>Actinomycetes</taxon>
        <taxon>Micromonosporales</taxon>
        <taxon>Micromonosporaceae</taxon>
        <taxon>Paractinoplanes</taxon>
    </lineage>
</organism>
<dbReference type="EMBL" id="BOMI01000041">
    <property type="protein sequence ID" value="GID73843.1"/>
    <property type="molecule type" value="Genomic_DNA"/>
</dbReference>
<proteinExistence type="predicted"/>
<comment type="caution">
    <text evidence="1">The sequence shown here is derived from an EMBL/GenBank/DDBJ whole genome shotgun (WGS) entry which is preliminary data.</text>
</comment>
<keyword evidence="2" id="KW-1185">Reference proteome</keyword>
<reference evidence="1 2" key="1">
    <citation type="submission" date="2021-01" db="EMBL/GenBank/DDBJ databases">
        <title>Whole genome shotgun sequence of Actinoplanes deccanensis NBRC 13994.</title>
        <authorList>
            <person name="Komaki H."/>
            <person name="Tamura T."/>
        </authorList>
    </citation>
    <scope>NUCLEOTIDE SEQUENCE [LARGE SCALE GENOMIC DNA]</scope>
    <source>
        <strain evidence="1 2">NBRC 13994</strain>
    </source>
</reference>
<name>A0ABQ3Y1H7_9ACTN</name>
<evidence type="ECO:0008006" key="3">
    <source>
        <dbReference type="Google" id="ProtNLM"/>
    </source>
</evidence>
<gene>
    <name evidence="1" type="ORF">Ade02nite_24840</name>
</gene>
<dbReference type="Proteomes" id="UP000609879">
    <property type="component" value="Unassembled WGS sequence"/>
</dbReference>
<evidence type="ECO:0000313" key="2">
    <source>
        <dbReference type="Proteomes" id="UP000609879"/>
    </source>
</evidence>
<sequence length="276" mass="29721">MRLAFLDDSEQTDPIREGLGHLRALGTVIFPEAQVAGYADDLAGIRAEIGIPAGEEIKWKPAKGSFLARAGGEAVTALRRRMLEAAIAREARSIVVIIDHSAVYTSRGAAEVGQELLKWLFERLSMHLSDHGDLGIVVADKPGGGSKEEKKWLADTLRLTNDGTEYVPPGQVVLPIVTADSQHVPHLQLADLITAATTAAIAGRKSALDLGPLLAKLMHRHRLDAVNGAGLVLFPEKYNLLFWCFGETSWAKPSAQTGWALPHPDWAYGTSDGLAP</sequence>
<dbReference type="Pfam" id="PF12686">
    <property type="entry name" value="DUF3800"/>
    <property type="match status" value="1"/>
</dbReference>
<evidence type="ECO:0000313" key="1">
    <source>
        <dbReference type="EMBL" id="GID73843.1"/>
    </source>
</evidence>
<accession>A0ABQ3Y1H7</accession>
<protein>
    <recommendedName>
        <fullName evidence="3">DUF3800 domain-containing protein</fullName>
    </recommendedName>
</protein>